<reference evidence="17 18" key="1">
    <citation type="submission" date="2019-02" db="EMBL/GenBank/DDBJ databases">
        <title>The draft genome of Acinetobacter halotolerans strain JCM 31009.</title>
        <authorList>
            <person name="Qin J."/>
            <person name="Feng Y."/>
            <person name="Nemec A."/>
            <person name="Zong Z."/>
        </authorList>
    </citation>
    <scope>NUCLEOTIDE SEQUENCE [LARGE SCALE GENOMIC DNA]</scope>
    <source>
        <strain evidence="17 18">JCM 31009</strain>
    </source>
</reference>
<name>A0A4Q6X6M6_9GAMM</name>
<evidence type="ECO:0000313" key="17">
    <source>
        <dbReference type="EMBL" id="RZF49981.1"/>
    </source>
</evidence>
<comment type="caution">
    <text evidence="17">The sequence shown here is derived from an EMBL/GenBank/DDBJ whole genome shotgun (WGS) entry which is preliminary data.</text>
</comment>
<dbReference type="NCBIfam" id="NF002677">
    <property type="entry name" value="PRK02406.1"/>
    <property type="match status" value="1"/>
</dbReference>
<dbReference type="HAMAP" id="MF_01113">
    <property type="entry name" value="DNApol_IV"/>
    <property type="match status" value="1"/>
</dbReference>
<dbReference type="GO" id="GO:0005829">
    <property type="term" value="C:cytosol"/>
    <property type="evidence" value="ECO:0007669"/>
    <property type="project" value="TreeGrafter"/>
</dbReference>
<keyword evidence="6 15" id="KW-0548">Nucleotidyltransferase</keyword>
<evidence type="ECO:0000256" key="15">
    <source>
        <dbReference type="HAMAP-Rule" id="MF_01113"/>
    </source>
</evidence>
<proteinExistence type="inferred from homology"/>
<evidence type="ECO:0000256" key="4">
    <source>
        <dbReference type="ARBA" id="ARBA00022490"/>
    </source>
</evidence>
<dbReference type="CDD" id="cd03586">
    <property type="entry name" value="PolY_Pol_IV_kappa"/>
    <property type="match status" value="1"/>
</dbReference>
<dbReference type="PROSITE" id="PS50173">
    <property type="entry name" value="UMUC"/>
    <property type="match status" value="1"/>
</dbReference>
<dbReference type="InterPro" id="IPR050116">
    <property type="entry name" value="DNA_polymerase-Y"/>
</dbReference>
<evidence type="ECO:0000259" key="16">
    <source>
        <dbReference type="PROSITE" id="PS50173"/>
    </source>
</evidence>
<dbReference type="GO" id="GO:0003887">
    <property type="term" value="F:DNA-directed DNA polymerase activity"/>
    <property type="evidence" value="ECO:0007669"/>
    <property type="project" value="UniProtKB-UniRule"/>
</dbReference>
<evidence type="ECO:0000256" key="5">
    <source>
        <dbReference type="ARBA" id="ARBA00022679"/>
    </source>
</evidence>
<dbReference type="AlphaFoldDB" id="A0A4Q6X6M6"/>
<dbReference type="FunFam" id="3.30.1490.100:FF:000004">
    <property type="entry name" value="DNA polymerase IV"/>
    <property type="match status" value="1"/>
</dbReference>
<evidence type="ECO:0000256" key="9">
    <source>
        <dbReference type="ARBA" id="ARBA00022763"/>
    </source>
</evidence>
<keyword evidence="13 15" id="KW-0234">DNA repair</keyword>
<evidence type="ECO:0000256" key="14">
    <source>
        <dbReference type="ARBA" id="ARBA00049244"/>
    </source>
</evidence>
<evidence type="ECO:0000256" key="6">
    <source>
        <dbReference type="ARBA" id="ARBA00022695"/>
    </source>
</evidence>
<keyword evidence="8 15" id="KW-0479">Metal-binding</keyword>
<dbReference type="GO" id="GO:0006281">
    <property type="term" value="P:DNA repair"/>
    <property type="evidence" value="ECO:0007669"/>
    <property type="project" value="UniProtKB-UniRule"/>
</dbReference>
<dbReference type="InterPro" id="IPR043502">
    <property type="entry name" value="DNA/RNA_pol_sf"/>
</dbReference>
<dbReference type="InterPro" id="IPR036775">
    <property type="entry name" value="DNA_pol_Y-fam_lit_finger_sf"/>
</dbReference>
<dbReference type="Pfam" id="PF21999">
    <property type="entry name" value="IMS_HHH_1"/>
    <property type="match status" value="1"/>
</dbReference>
<dbReference type="GO" id="GO:0009432">
    <property type="term" value="P:SOS response"/>
    <property type="evidence" value="ECO:0007669"/>
    <property type="project" value="TreeGrafter"/>
</dbReference>
<gene>
    <name evidence="15" type="primary">dinB</name>
    <name evidence="17" type="ORF">EXE30_13635</name>
</gene>
<dbReference type="GO" id="GO:0000287">
    <property type="term" value="F:magnesium ion binding"/>
    <property type="evidence" value="ECO:0007669"/>
    <property type="project" value="UniProtKB-UniRule"/>
</dbReference>
<dbReference type="FunFam" id="3.30.70.270:FF:000002">
    <property type="entry name" value="DNA polymerase IV"/>
    <property type="match status" value="1"/>
</dbReference>
<feature type="domain" description="UmuC" evidence="16">
    <location>
        <begin position="8"/>
        <end position="188"/>
    </location>
</feature>
<keyword evidence="9 15" id="KW-0227">DNA damage</keyword>
<comment type="similarity">
    <text evidence="2 15">Belongs to the DNA polymerase type-Y family.</text>
</comment>
<feature type="binding site" evidence="15">
    <location>
        <position position="12"/>
    </location>
    <ligand>
        <name>Mg(2+)</name>
        <dbReference type="ChEBI" id="CHEBI:18420"/>
    </ligand>
</feature>
<evidence type="ECO:0000256" key="7">
    <source>
        <dbReference type="ARBA" id="ARBA00022705"/>
    </source>
</evidence>
<dbReference type="PANTHER" id="PTHR11076:SF33">
    <property type="entry name" value="DNA POLYMERASE KAPPA"/>
    <property type="match status" value="1"/>
</dbReference>
<accession>A0A4Q6X6M6</accession>
<dbReference type="GO" id="GO:0006261">
    <property type="term" value="P:DNA-templated DNA replication"/>
    <property type="evidence" value="ECO:0007669"/>
    <property type="project" value="UniProtKB-UniRule"/>
</dbReference>
<evidence type="ECO:0000256" key="12">
    <source>
        <dbReference type="ARBA" id="ARBA00023125"/>
    </source>
</evidence>
<dbReference type="InterPro" id="IPR053848">
    <property type="entry name" value="IMS_HHH_1"/>
</dbReference>
<feature type="active site" evidence="15">
    <location>
        <position position="107"/>
    </location>
</feature>
<organism evidence="17 18">
    <name type="scientific">Acinetobacter halotolerans</name>
    <dbReference type="NCBI Taxonomy" id="1752076"/>
    <lineage>
        <taxon>Bacteria</taxon>
        <taxon>Pseudomonadati</taxon>
        <taxon>Pseudomonadota</taxon>
        <taxon>Gammaproteobacteria</taxon>
        <taxon>Moraxellales</taxon>
        <taxon>Moraxellaceae</taxon>
        <taxon>Acinetobacter</taxon>
    </lineage>
</organism>
<dbReference type="Gene3D" id="3.40.1170.60">
    <property type="match status" value="1"/>
</dbReference>
<keyword evidence="18" id="KW-1185">Reference proteome</keyword>
<evidence type="ECO:0000256" key="2">
    <source>
        <dbReference type="ARBA" id="ARBA00010945"/>
    </source>
</evidence>
<sequence length="355" mass="40490">MANELRKIIHIDMDAFFASVELRERPDLKDLPVVISSHHPRAVVAAASYPARVFGLRSAMSMGQAKKLCPQVIVIEPNFEKYREVSAQIHQIFQQYTTLIEPLSLDEAYLDVTENLKNIPSATEVATQIRSDIFKMTGLTASAGVAPNKFLAKIASDWNKPNGLFVIKPHQVMQFIQDLALSKIPGVGKVTHEKLNQLNLHTLGDLQKIEENVLIHHFGKYGKQLYLYAQGIDHRPVKAERERQQISKEITFDDDYNLDQCAPTWQPLTTKIWQSLDKKQLTARGVNVKLKLKNFQVLQHSKSFKHPLQSPQELLQVVMQLLNEMHIDPNFQFRLVGAGVYQLQPIQEESQLSLW</sequence>
<dbReference type="Pfam" id="PF11799">
    <property type="entry name" value="IMS_C"/>
    <property type="match status" value="1"/>
</dbReference>
<evidence type="ECO:0000256" key="8">
    <source>
        <dbReference type="ARBA" id="ARBA00022723"/>
    </source>
</evidence>
<dbReference type="InterPro" id="IPR043128">
    <property type="entry name" value="Rev_trsase/Diguanyl_cyclase"/>
</dbReference>
<evidence type="ECO:0000256" key="11">
    <source>
        <dbReference type="ARBA" id="ARBA00022932"/>
    </source>
</evidence>
<comment type="function">
    <text evidence="15">Poorly processive, error-prone DNA polymerase involved in untargeted mutagenesis. Copies undamaged DNA at stalled replication forks, which arise in vivo from mismatched or misaligned primer ends. These misaligned primers can be extended by PolIV. Exhibits no 3'-5' exonuclease (proofreading) activity. May be involved in translesional synthesis, in conjunction with the beta clamp from PolIII.</text>
</comment>
<keyword evidence="4 15" id="KW-0963">Cytoplasm</keyword>
<feature type="binding site" evidence="15">
    <location>
        <position position="106"/>
    </location>
    <ligand>
        <name>Mg(2+)</name>
        <dbReference type="ChEBI" id="CHEBI:18420"/>
    </ligand>
</feature>
<dbReference type="EMBL" id="SGIM01000013">
    <property type="protein sequence ID" value="RZF49981.1"/>
    <property type="molecule type" value="Genomic_DNA"/>
</dbReference>
<dbReference type="FunFam" id="1.10.150.20:FF:000019">
    <property type="entry name" value="DNA polymerase IV"/>
    <property type="match status" value="1"/>
</dbReference>
<dbReference type="Gene3D" id="1.10.150.20">
    <property type="entry name" value="5' to 3' exonuclease, C-terminal subdomain"/>
    <property type="match status" value="1"/>
</dbReference>
<evidence type="ECO:0000313" key="18">
    <source>
        <dbReference type="Proteomes" id="UP000292110"/>
    </source>
</evidence>
<feature type="site" description="Substrate discrimination" evidence="15">
    <location>
        <position position="17"/>
    </location>
</feature>
<keyword evidence="3 15" id="KW-0515">Mutator protein</keyword>
<comment type="cofactor">
    <cofactor evidence="15">
        <name>Mg(2+)</name>
        <dbReference type="ChEBI" id="CHEBI:18420"/>
    </cofactor>
    <text evidence="15">Binds 2 magnesium ions per subunit.</text>
</comment>
<dbReference type="GO" id="GO:0042276">
    <property type="term" value="P:error-prone translesion synthesis"/>
    <property type="evidence" value="ECO:0007669"/>
    <property type="project" value="TreeGrafter"/>
</dbReference>
<dbReference type="Proteomes" id="UP000292110">
    <property type="component" value="Unassembled WGS sequence"/>
</dbReference>
<evidence type="ECO:0000256" key="13">
    <source>
        <dbReference type="ARBA" id="ARBA00023204"/>
    </source>
</evidence>
<dbReference type="SUPFAM" id="SSF100879">
    <property type="entry name" value="Lesion bypass DNA polymerase (Y-family), little finger domain"/>
    <property type="match status" value="1"/>
</dbReference>
<evidence type="ECO:0000256" key="1">
    <source>
        <dbReference type="ARBA" id="ARBA00004496"/>
    </source>
</evidence>
<dbReference type="Gene3D" id="3.30.1490.100">
    <property type="entry name" value="DNA polymerase, Y-family, little finger domain"/>
    <property type="match status" value="1"/>
</dbReference>
<keyword evidence="7 15" id="KW-0235">DNA replication</keyword>
<keyword evidence="11 15" id="KW-0239">DNA-directed DNA polymerase</keyword>
<comment type="catalytic activity">
    <reaction evidence="14 15">
        <text>DNA(n) + a 2'-deoxyribonucleoside 5'-triphosphate = DNA(n+1) + diphosphate</text>
        <dbReference type="Rhea" id="RHEA:22508"/>
        <dbReference type="Rhea" id="RHEA-COMP:17339"/>
        <dbReference type="Rhea" id="RHEA-COMP:17340"/>
        <dbReference type="ChEBI" id="CHEBI:33019"/>
        <dbReference type="ChEBI" id="CHEBI:61560"/>
        <dbReference type="ChEBI" id="CHEBI:173112"/>
        <dbReference type="EC" id="2.7.7.7"/>
    </reaction>
</comment>
<dbReference type="PANTHER" id="PTHR11076">
    <property type="entry name" value="DNA REPAIR POLYMERASE UMUC / TRANSFERASE FAMILY MEMBER"/>
    <property type="match status" value="1"/>
</dbReference>
<dbReference type="GO" id="GO:0003684">
    <property type="term" value="F:damaged DNA binding"/>
    <property type="evidence" value="ECO:0007669"/>
    <property type="project" value="InterPro"/>
</dbReference>
<comment type="subunit">
    <text evidence="15">Monomer.</text>
</comment>
<dbReference type="Gene3D" id="3.30.70.270">
    <property type="match status" value="1"/>
</dbReference>
<evidence type="ECO:0000256" key="10">
    <source>
        <dbReference type="ARBA" id="ARBA00022842"/>
    </source>
</evidence>
<dbReference type="EC" id="2.7.7.7" evidence="15"/>
<dbReference type="Pfam" id="PF00817">
    <property type="entry name" value="IMS"/>
    <property type="match status" value="1"/>
</dbReference>
<dbReference type="InterPro" id="IPR017961">
    <property type="entry name" value="DNA_pol_Y-fam_little_finger"/>
</dbReference>
<dbReference type="InterPro" id="IPR001126">
    <property type="entry name" value="UmuC"/>
</dbReference>
<comment type="subcellular location">
    <subcellularLocation>
        <location evidence="1 15">Cytoplasm</location>
    </subcellularLocation>
</comment>
<dbReference type="SUPFAM" id="SSF56672">
    <property type="entry name" value="DNA/RNA polymerases"/>
    <property type="match status" value="1"/>
</dbReference>
<dbReference type="InterPro" id="IPR022880">
    <property type="entry name" value="DNApol_IV"/>
</dbReference>
<keyword evidence="12 15" id="KW-0238">DNA-binding</keyword>
<evidence type="ECO:0000256" key="3">
    <source>
        <dbReference type="ARBA" id="ARBA00022457"/>
    </source>
</evidence>
<keyword evidence="10 15" id="KW-0460">Magnesium</keyword>
<protein>
    <recommendedName>
        <fullName evidence="15">DNA polymerase IV</fullName>
        <shortName evidence="15">Pol IV</shortName>
        <ecNumber evidence="15">2.7.7.7</ecNumber>
    </recommendedName>
</protein>
<keyword evidence="5 15" id="KW-0808">Transferase</keyword>